<proteinExistence type="inferred from homology"/>
<evidence type="ECO:0000256" key="6">
    <source>
        <dbReference type="ARBA" id="ARBA00022989"/>
    </source>
</evidence>
<evidence type="ECO:0000256" key="7">
    <source>
        <dbReference type="ARBA" id="ARBA00023136"/>
    </source>
</evidence>
<evidence type="ECO:0000313" key="10">
    <source>
        <dbReference type="EMBL" id="GJG26813.1"/>
    </source>
</evidence>
<dbReference type="AlphaFoldDB" id="A0AA37MDQ3"/>
<protein>
    <submittedName>
        <fullName evidence="10">Xanthine/uracil permease</fullName>
    </submittedName>
</protein>
<feature type="transmembrane region" description="Helical" evidence="9">
    <location>
        <begin position="20"/>
        <end position="40"/>
    </location>
</feature>
<keyword evidence="6 8" id="KW-1133">Transmembrane helix</keyword>
<evidence type="ECO:0000256" key="8">
    <source>
        <dbReference type="PIRNR" id="PIRNR005353"/>
    </source>
</evidence>
<dbReference type="Proteomes" id="UP000887043">
    <property type="component" value="Unassembled WGS sequence"/>
</dbReference>
<keyword evidence="7 8" id="KW-0472">Membrane</keyword>
<organism evidence="10 11">
    <name type="scientific">Segatella bryantii</name>
    <name type="common">Prevotella bryantii</name>
    <dbReference type="NCBI Taxonomy" id="77095"/>
    <lineage>
        <taxon>Bacteria</taxon>
        <taxon>Pseudomonadati</taxon>
        <taxon>Bacteroidota</taxon>
        <taxon>Bacteroidia</taxon>
        <taxon>Bacteroidales</taxon>
        <taxon>Prevotellaceae</taxon>
        <taxon>Segatella</taxon>
    </lineage>
</organism>
<keyword evidence="3 8" id="KW-0813">Transport</keyword>
<evidence type="ECO:0000256" key="9">
    <source>
        <dbReference type="SAM" id="Phobius"/>
    </source>
</evidence>
<dbReference type="EMBL" id="BPTR01000001">
    <property type="protein sequence ID" value="GJG26813.1"/>
    <property type="molecule type" value="Genomic_DNA"/>
</dbReference>
<dbReference type="RefSeq" id="WP_074803122.1">
    <property type="nucleotide sequence ID" value="NZ_BPTR01000001.1"/>
</dbReference>
<feature type="transmembrane region" description="Helical" evidence="9">
    <location>
        <begin position="52"/>
        <end position="71"/>
    </location>
</feature>
<comment type="subcellular location">
    <subcellularLocation>
        <location evidence="1 8">Cell membrane</location>
        <topology evidence="1 8">Multi-pass membrane protein</topology>
    </subcellularLocation>
</comment>
<dbReference type="GO" id="GO:0005886">
    <property type="term" value="C:plasma membrane"/>
    <property type="evidence" value="ECO:0007669"/>
    <property type="project" value="UniProtKB-SubCell"/>
</dbReference>
<dbReference type="PIRSF" id="PIRSF005353">
    <property type="entry name" value="PbuG"/>
    <property type="match status" value="1"/>
</dbReference>
<dbReference type="GO" id="GO:0005345">
    <property type="term" value="F:purine nucleobase transmembrane transporter activity"/>
    <property type="evidence" value="ECO:0007669"/>
    <property type="project" value="TreeGrafter"/>
</dbReference>
<feature type="transmembrane region" description="Helical" evidence="9">
    <location>
        <begin position="242"/>
        <end position="264"/>
    </location>
</feature>
<dbReference type="Pfam" id="PF00860">
    <property type="entry name" value="Xan_ur_permease"/>
    <property type="match status" value="1"/>
</dbReference>
<evidence type="ECO:0000256" key="5">
    <source>
        <dbReference type="ARBA" id="ARBA00022692"/>
    </source>
</evidence>
<feature type="transmembrane region" description="Helical" evidence="9">
    <location>
        <begin position="78"/>
        <end position="97"/>
    </location>
</feature>
<comment type="similarity">
    <text evidence="2 8">Belongs to the nucleobase:cation symporter-2 (NCS2) (TC 2.A.40) family. Azg-like subfamily.</text>
</comment>
<dbReference type="InterPro" id="IPR045018">
    <property type="entry name" value="Azg-like"/>
</dbReference>
<evidence type="ECO:0000256" key="3">
    <source>
        <dbReference type="ARBA" id="ARBA00022448"/>
    </source>
</evidence>
<accession>A0AA37MDQ3</accession>
<feature type="transmembrane region" description="Helical" evidence="9">
    <location>
        <begin position="103"/>
        <end position="121"/>
    </location>
</feature>
<feature type="transmembrane region" description="Helical" evidence="9">
    <location>
        <begin position="170"/>
        <end position="188"/>
    </location>
</feature>
<evidence type="ECO:0000256" key="1">
    <source>
        <dbReference type="ARBA" id="ARBA00004651"/>
    </source>
</evidence>
<keyword evidence="4 8" id="KW-1003">Cell membrane</keyword>
<dbReference type="InterPro" id="IPR006043">
    <property type="entry name" value="NCS2"/>
</dbReference>
<name>A0AA37MDQ3_SEGBR</name>
<evidence type="ECO:0000256" key="2">
    <source>
        <dbReference type="ARBA" id="ARBA00005697"/>
    </source>
</evidence>
<feature type="transmembrane region" description="Helical" evidence="9">
    <location>
        <begin position="133"/>
        <end position="150"/>
    </location>
</feature>
<sequence length="431" mass="46181">MIASLFGFDSKQHRLQTEILAGLTTFLTMVYVLAVIPSLFKPLATQGMDNPAIFTVTALTSALGTFIMALAKRPFAQAPGIGCASFFVFTVCLSLGYDWRFALTGVLVEGIIFILISLTGIRQKIVDAIPRVLRQAISVGIGFFIAFLGLKNAGIVVPSDATLICLGDITHGQALLAIIGIIIMEVLLMKNVTGGILISIIITTIIGIPMGVTHIHDFFCTPPSIAPIAMHFDFSKLMSVDMIILVFTLLFMDLFDTLGTLVGVCENAGMVNKDGSIPKLETMLTADAVATTLGACLGSSTTTTFVESASGVGAGGRTGVTSLVVSICFLLSLFLSPFFLSIPSAATAPVLVIVGYMMMKTMVHIDLNDKFNAFPAFITIIVMPLTFSISNGILMGFISYVSIRVIYGKYREISPMMYVLAVIFILKFILL</sequence>
<feature type="transmembrane region" description="Helical" evidence="9">
    <location>
        <begin position="376"/>
        <end position="401"/>
    </location>
</feature>
<comment type="caution">
    <text evidence="10">The sequence shown here is derived from an EMBL/GenBank/DDBJ whole genome shotgun (WGS) entry which is preliminary data.</text>
</comment>
<evidence type="ECO:0000256" key="4">
    <source>
        <dbReference type="ARBA" id="ARBA00022475"/>
    </source>
</evidence>
<feature type="transmembrane region" description="Helical" evidence="9">
    <location>
        <begin position="413"/>
        <end position="430"/>
    </location>
</feature>
<keyword evidence="5 8" id="KW-0812">Transmembrane</keyword>
<gene>
    <name evidence="10" type="ORF">PRRU23_05130</name>
</gene>
<dbReference type="PANTHER" id="PTHR43337:SF1">
    <property type="entry name" value="XANTHINE_URACIL PERMEASE C887.17-RELATED"/>
    <property type="match status" value="1"/>
</dbReference>
<evidence type="ECO:0000313" key="11">
    <source>
        <dbReference type="Proteomes" id="UP000887043"/>
    </source>
</evidence>
<dbReference type="PANTHER" id="PTHR43337">
    <property type="entry name" value="XANTHINE/URACIL PERMEASE C887.17-RELATED"/>
    <property type="match status" value="1"/>
</dbReference>
<dbReference type="InterPro" id="IPR026033">
    <property type="entry name" value="Azg-like_bact_archaea"/>
</dbReference>
<reference evidence="10" key="1">
    <citation type="submission" date="2021-08" db="EMBL/GenBank/DDBJ databases">
        <title>Prevotella lacticifex sp. nov., isolated from rumen of cow.</title>
        <authorList>
            <person name="Shinkai T."/>
            <person name="Ikeyama N."/>
            <person name="Kumagai M."/>
            <person name="Ohmori H."/>
            <person name="Sakamoto M."/>
            <person name="Ohkuma M."/>
            <person name="Mitsumori M."/>
        </authorList>
    </citation>
    <scope>NUCLEOTIDE SEQUENCE</scope>
    <source>
        <strain evidence="10">DSM 11371</strain>
    </source>
</reference>
<feature type="transmembrane region" description="Helical" evidence="9">
    <location>
        <begin position="323"/>
        <end position="356"/>
    </location>
</feature>
<feature type="transmembrane region" description="Helical" evidence="9">
    <location>
        <begin position="195"/>
        <end position="215"/>
    </location>
</feature>